<name>A0A2L1JH61_9PSED</name>
<feature type="domain" description="FRG" evidence="1">
    <location>
        <begin position="28"/>
        <end position="124"/>
    </location>
</feature>
<dbReference type="AlphaFoldDB" id="A0A2L1JH61"/>
<dbReference type="SMART" id="SM00901">
    <property type="entry name" value="FRG"/>
    <property type="match status" value="1"/>
</dbReference>
<dbReference type="EMBL" id="CP025494">
    <property type="protein sequence ID" value="AVE07810.1"/>
    <property type="molecule type" value="Genomic_DNA"/>
</dbReference>
<dbReference type="Pfam" id="PF08867">
    <property type="entry name" value="FRG"/>
    <property type="match status" value="1"/>
</dbReference>
<dbReference type="InterPro" id="IPR014966">
    <property type="entry name" value="FRG-dom"/>
</dbReference>
<protein>
    <submittedName>
        <fullName evidence="2">FRG domain-containing protein</fullName>
    </submittedName>
</protein>
<gene>
    <name evidence="2" type="ORF">CYL20_25675</name>
</gene>
<organism evidence="2 3">
    <name type="scientific">Pseudomonas palleroniana</name>
    <dbReference type="NCBI Taxonomy" id="191390"/>
    <lineage>
        <taxon>Bacteria</taxon>
        <taxon>Pseudomonadati</taxon>
        <taxon>Pseudomonadota</taxon>
        <taxon>Gammaproteobacteria</taxon>
        <taxon>Pseudomonadales</taxon>
        <taxon>Pseudomonadaceae</taxon>
        <taxon>Pseudomonas</taxon>
    </lineage>
</organism>
<proteinExistence type="predicted"/>
<dbReference type="Proteomes" id="UP000237830">
    <property type="component" value="Chromosome"/>
</dbReference>
<sequence>MDGVMKDNKGISSVSQLIERLEVDFGEYKGPVWFRGQADAKWGLMPSYCRQESKVSESTILKRFKQNANMLLEKDPGNSFAWMFLMQHYELPTRLLDWSESPLVALYFAVESFASHNDADAVIWALKPCELNGQASIRDEQEEFFIPSFDDQELINYSIETLVQGPNRTKLLPVATIATRNNPRIQAQQGVFTIHHREILPIESVGDGSHCVKYVIPQAKKQIILSQLNLLGFSRFSLFPELASIGHNIRRDLA</sequence>
<evidence type="ECO:0000313" key="2">
    <source>
        <dbReference type="EMBL" id="AVE07810.1"/>
    </source>
</evidence>
<evidence type="ECO:0000259" key="1">
    <source>
        <dbReference type="SMART" id="SM00901"/>
    </source>
</evidence>
<accession>A0A2L1JH61</accession>
<reference evidence="2 3" key="1">
    <citation type="submission" date="2017-12" db="EMBL/GenBank/DDBJ databases">
        <title>Genome sequence of Pseudomonas palleroniana MAB3.</title>
        <authorList>
            <person name="Nascimento F.X."/>
        </authorList>
    </citation>
    <scope>NUCLEOTIDE SEQUENCE [LARGE SCALE GENOMIC DNA]</scope>
    <source>
        <strain evidence="2 3">MAB3</strain>
    </source>
</reference>
<evidence type="ECO:0000313" key="3">
    <source>
        <dbReference type="Proteomes" id="UP000237830"/>
    </source>
</evidence>